<proteinExistence type="predicted"/>
<feature type="transmembrane region" description="Helical" evidence="1">
    <location>
        <begin position="51"/>
        <end position="72"/>
    </location>
</feature>
<dbReference type="Gene3D" id="1.20.1250.20">
    <property type="entry name" value="MFS general substrate transporter like domains"/>
    <property type="match status" value="1"/>
</dbReference>
<protein>
    <recommendedName>
        <fullName evidence="2">Major facilitator superfamily (MFS) profile domain-containing protein</fullName>
    </recommendedName>
</protein>
<name>A0A0F8XQ27_9ZZZZ</name>
<comment type="caution">
    <text evidence="3">The sequence shown here is derived from an EMBL/GenBank/DDBJ whole genome shotgun (WGS) entry which is preliminary data.</text>
</comment>
<sequence length="170" mass="16965">ALAPPYLVLIGGRATQEASGLGALVLASAAASLISSYLWGRMADRSSRRVLRLCGVIGAGALTTALGMALAGLTDGPLALPAVLFVLMVAYHGVRQGRSTYLVDMAPDDQRPAYAAVANTVIGVALLASGLFGALASLAGPEATLGLFAAMCLGAAILGGKLVEVEVEGG</sequence>
<dbReference type="EMBL" id="LAZR01057895">
    <property type="protein sequence ID" value="KKK71083.1"/>
    <property type="molecule type" value="Genomic_DNA"/>
</dbReference>
<dbReference type="InterPro" id="IPR052528">
    <property type="entry name" value="Sugar_transport-like"/>
</dbReference>
<evidence type="ECO:0000256" key="1">
    <source>
        <dbReference type="SAM" id="Phobius"/>
    </source>
</evidence>
<dbReference type="InterPro" id="IPR036259">
    <property type="entry name" value="MFS_trans_sf"/>
</dbReference>
<dbReference type="PANTHER" id="PTHR23526">
    <property type="entry name" value="INTEGRAL MEMBRANE TRANSPORT PROTEIN-RELATED"/>
    <property type="match status" value="1"/>
</dbReference>
<evidence type="ECO:0000313" key="3">
    <source>
        <dbReference type="EMBL" id="KKK71083.1"/>
    </source>
</evidence>
<keyword evidence="1" id="KW-1133">Transmembrane helix</keyword>
<dbReference type="InterPro" id="IPR011701">
    <property type="entry name" value="MFS"/>
</dbReference>
<dbReference type="SUPFAM" id="SSF103473">
    <property type="entry name" value="MFS general substrate transporter"/>
    <property type="match status" value="1"/>
</dbReference>
<feature type="transmembrane region" description="Helical" evidence="1">
    <location>
        <begin position="78"/>
        <end position="94"/>
    </location>
</feature>
<dbReference type="PANTHER" id="PTHR23526:SF2">
    <property type="entry name" value="MAJOR FACILITATOR SUPERFAMILY (MFS) PROFILE DOMAIN-CONTAINING PROTEIN"/>
    <property type="match status" value="1"/>
</dbReference>
<evidence type="ECO:0000259" key="2">
    <source>
        <dbReference type="PROSITE" id="PS50850"/>
    </source>
</evidence>
<reference evidence="3" key="1">
    <citation type="journal article" date="2015" name="Nature">
        <title>Complex archaea that bridge the gap between prokaryotes and eukaryotes.</title>
        <authorList>
            <person name="Spang A."/>
            <person name="Saw J.H."/>
            <person name="Jorgensen S.L."/>
            <person name="Zaremba-Niedzwiedzka K."/>
            <person name="Martijn J."/>
            <person name="Lind A.E."/>
            <person name="van Eijk R."/>
            <person name="Schleper C."/>
            <person name="Guy L."/>
            <person name="Ettema T.J."/>
        </authorList>
    </citation>
    <scope>NUCLEOTIDE SEQUENCE</scope>
</reference>
<keyword evidence="1" id="KW-0812">Transmembrane</keyword>
<feature type="transmembrane region" description="Helical" evidence="1">
    <location>
        <begin position="20"/>
        <end position="39"/>
    </location>
</feature>
<dbReference type="AlphaFoldDB" id="A0A0F8XQ27"/>
<feature type="transmembrane region" description="Helical" evidence="1">
    <location>
        <begin position="145"/>
        <end position="163"/>
    </location>
</feature>
<accession>A0A0F8XQ27</accession>
<dbReference type="Pfam" id="PF07690">
    <property type="entry name" value="MFS_1"/>
    <property type="match status" value="1"/>
</dbReference>
<gene>
    <name evidence="3" type="ORF">LCGC14_2917520</name>
</gene>
<dbReference type="InterPro" id="IPR020846">
    <property type="entry name" value="MFS_dom"/>
</dbReference>
<dbReference type="GO" id="GO:0022857">
    <property type="term" value="F:transmembrane transporter activity"/>
    <property type="evidence" value="ECO:0007669"/>
    <property type="project" value="InterPro"/>
</dbReference>
<dbReference type="PROSITE" id="PS50850">
    <property type="entry name" value="MFS"/>
    <property type="match status" value="1"/>
</dbReference>
<keyword evidence="1" id="KW-0472">Membrane</keyword>
<feature type="transmembrane region" description="Helical" evidence="1">
    <location>
        <begin position="114"/>
        <end position="139"/>
    </location>
</feature>
<feature type="non-terminal residue" evidence="3">
    <location>
        <position position="1"/>
    </location>
</feature>
<organism evidence="3">
    <name type="scientific">marine sediment metagenome</name>
    <dbReference type="NCBI Taxonomy" id="412755"/>
    <lineage>
        <taxon>unclassified sequences</taxon>
        <taxon>metagenomes</taxon>
        <taxon>ecological metagenomes</taxon>
    </lineage>
</organism>
<feature type="domain" description="Major facilitator superfamily (MFS) profile" evidence="2">
    <location>
        <begin position="1"/>
        <end position="170"/>
    </location>
</feature>